<protein>
    <submittedName>
        <fullName evidence="3">Uncharacterized protein</fullName>
    </submittedName>
</protein>
<proteinExistence type="predicted"/>
<comment type="caution">
    <text evidence="3">The sequence shown here is derived from an EMBL/GenBank/DDBJ whole genome shotgun (WGS) entry which is preliminary data.</text>
</comment>
<keyword evidence="2" id="KW-0472">Membrane</keyword>
<evidence type="ECO:0000313" key="3">
    <source>
        <dbReference type="EMBL" id="PNY15323.1"/>
    </source>
</evidence>
<sequence length="132" mass="14086">VIRSDETHTDHLSPQYILESDVVSLPDAAAPQPQPLMVPLTLIHGADSKGAAPLPPPLDPISDPNGPYYVHSSDGPSSVKVTPVLNGSNYHSWELSNSNSSFSTVQFRFRLIRSILLFVHGIAAICSSIAGS</sequence>
<dbReference type="EMBL" id="ASHM01007577">
    <property type="protein sequence ID" value="PNY15323.1"/>
    <property type="molecule type" value="Genomic_DNA"/>
</dbReference>
<feature type="transmembrane region" description="Helical" evidence="2">
    <location>
        <begin position="111"/>
        <end position="130"/>
    </location>
</feature>
<evidence type="ECO:0000313" key="4">
    <source>
        <dbReference type="Proteomes" id="UP000236291"/>
    </source>
</evidence>
<organism evidence="3 4">
    <name type="scientific">Trifolium pratense</name>
    <name type="common">Red clover</name>
    <dbReference type="NCBI Taxonomy" id="57577"/>
    <lineage>
        <taxon>Eukaryota</taxon>
        <taxon>Viridiplantae</taxon>
        <taxon>Streptophyta</taxon>
        <taxon>Embryophyta</taxon>
        <taxon>Tracheophyta</taxon>
        <taxon>Spermatophyta</taxon>
        <taxon>Magnoliopsida</taxon>
        <taxon>eudicotyledons</taxon>
        <taxon>Gunneridae</taxon>
        <taxon>Pentapetalae</taxon>
        <taxon>rosids</taxon>
        <taxon>fabids</taxon>
        <taxon>Fabales</taxon>
        <taxon>Fabaceae</taxon>
        <taxon>Papilionoideae</taxon>
        <taxon>50 kb inversion clade</taxon>
        <taxon>NPAAA clade</taxon>
        <taxon>Hologalegina</taxon>
        <taxon>IRL clade</taxon>
        <taxon>Trifolieae</taxon>
        <taxon>Trifolium</taxon>
    </lineage>
</organism>
<keyword evidence="2" id="KW-0812">Transmembrane</keyword>
<dbReference type="AlphaFoldDB" id="A0A2K3PJ59"/>
<feature type="region of interest" description="Disordered" evidence="1">
    <location>
        <begin position="48"/>
        <end position="74"/>
    </location>
</feature>
<reference evidence="3 4" key="1">
    <citation type="journal article" date="2014" name="Am. J. Bot.">
        <title>Genome assembly and annotation for red clover (Trifolium pratense; Fabaceae).</title>
        <authorList>
            <person name="Istvanek J."/>
            <person name="Jaros M."/>
            <person name="Krenek A."/>
            <person name="Repkova J."/>
        </authorList>
    </citation>
    <scope>NUCLEOTIDE SEQUENCE [LARGE SCALE GENOMIC DNA]</scope>
    <source>
        <strain evidence="4">cv. Tatra</strain>
        <tissue evidence="3">Young leaves</tissue>
    </source>
</reference>
<dbReference type="ExpressionAtlas" id="A0A2K3PJ59">
    <property type="expression patterns" value="baseline"/>
</dbReference>
<gene>
    <name evidence="3" type="ORF">L195_g012017</name>
</gene>
<accession>A0A2K3PJ59</accession>
<feature type="non-terminal residue" evidence="3">
    <location>
        <position position="1"/>
    </location>
</feature>
<name>A0A2K3PJ59_TRIPR</name>
<reference evidence="3 4" key="2">
    <citation type="journal article" date="2017" name="Front. Plant Sci.">
        <title>Gene Classification and Mining of Molecular Markers Useful in Red Clover (Trifolium pratense) Breeding.</title>
        <authorList>
            <person name="Istvanek J."/>
            <person name="Dluhosova J."/>
            <person name="Dluhos P."/>
            <person name="Patkova L."/>
            <person name="Nedelnik J."/>
            <person name="Repkova J."/>
        </authorList>
    </citation>
    <scope>NUCLEOTIDE SEQUENCE [LARGE SCALE GENOMIC DNA]</scope>
    <source>
        <strain evidence="4">cv. Tatra</strain>
        <tissue evidence="3">Young leaves</tissue>
    </source>
</reference>
<dbReference type="Proteomes" id="UP000236291">
    <property type="component" value="Unassembled WGS sequence"/>
</dbReference>
<keyword evidence="2" id="KW-1133">Transmembrane helix</keyword>
<evidence type="ECO:0000256" key="1">
    <source>
        <dbReference type="SAM" id="MobiDB-lite"/>
    </source>
</evidence>
<evidence type="ECO:0000256" key="2">
    <source>
        <dbReference type="SAM" id="Phobius"/>
    </source>
</evidence>